<feature type="region of interest" description="Disordered" evidence="1">
    <location>
        <begin position="27"/>
        <end position="118"/>
    </location>
</feature>
<sequence length="774" mass="85985">MVCSASSTLALIVLTAAAAAVAAAAVTASVGDPKDQSARTEPVGDARPLEYQHQAASGTPGAARPGPSTLPAGPGRSQSLSTAPDPAPPALQKTRHLPRGHGRNGRLPGKHHGQVDRLNWRPTHHIRRRSFDSINTGELQGMNQNFVGGELYGPKSQYPYTNSRRSAFYRPGKRDAADLVSEEDPLPFSLGGKYDSEDIDDMVDSYDTGPNGHRLPLHAELEPLEKRGFDSISRWNGGVSGLSQNFIGPKRADFNTFRRDPSHYVDSFFGISDSSTPWQRDGVKKSFDSISNGPLHSFYQNHLTKKDESDLHRWLPGGFRDNYILKRGPEELDDGVTSTDDAELDMNYPLPQDKRSFDSISQGQLSGIRQNHIGKRSFDSIPTGGALGDLRQNFIHNRLTDFLNSEEDPPNDFENGPGTSKRFDSISRSRLNGMRQNFISKRFPYSRYYSDDQGPDKARLDPILISLLNGPFPHFVSRRSVNSFDQSNPNQFKKRQLDSMATSSLGGMRQNHVLKKSSGLTSQLRHVLSNFPQKKSFDSVGFTRIGGMAQNFISKRILDSIHDGRIGGFNQNFIGKRSFDSIDRGHLGGLRQNFISKRFDSIGNTNLSGMGRNFVSKRTFDSINHNALGGMRQNFIGYRKRHFDSLNSGPLGGFQQNFVSKKNFDSINYGRLHGMTQNFISKRLKYFSGKDKEQHPREETLRISDLMAEAGNKIDSIPGAGYGSHLVSQGEADMEGTHNAIPGLDNGRQTRQERETHVTTNKDMATTSKDSRHR</sequence>
<dbReference type="OrthoDB" id="6093641at2759"/>
<dbReference type="AlphaFoldDB" id="A0A433TJ18"/>
<dbReference type="STRING" id="188477.A0A433TJ18"/>
<keyword evidence="2" id="KW-0732">Signal</keyword>
<gene>
    <name evidence="3" type="ORF">EGW08_010670</name>
</gene>
<evidence type="ECO:0000313" key="3">
    <source>
        <dbReference type="EMBL" id="RUS81569.1"/>
    </source>
</evidence>
<feature type="compositionally biased region" description="Basic and acidic residues" evidence="1">
    <location>
        <begin position="748"/>
        <end position="757"/>
    </location>
</feature>
<protein>
    <submittedName>
        <fullName evidence="3">Uncharacterized protein</fullName>
    </submittedName>
</protein>
<evidence type="ECO:0000256" key="2">
    <source>
        <dbReference type="SAM" id="SignalP"/>
    </source>
</evidence>
<proteinExistence type="predicted"/>
<evidence type="ECO:0000256" key="1">
    <source>
        <dbReference type="SAM" id="MobiDB-lite"/>
    </source>
</evidence>
<feature type="chain" id="PRO_5019352525" evidence="2">
    <location>
        <begin position="25"/>
        <end position="774"/>
    </location>
</feature>
<accession>A0A433TJ18</accession>
<feature type="signal peptide" evidence="2">
    <location>
        <begin position="1"/>
        <end position="24"/>
    </location>
</feature>
<feature type="compositionally biased region" description="Basic and acidic residues" evidence="1">
    <location>
        <begin position="32"/>
        <end position="50"/>
    </location>
</feature>
<comment type="caution">
    <text evidence="3">The sequence shown here is derived from an EMBL/GenBank/DDBJ whole genome shotgun (WGS) entry which is preliminary data.</text>
</comment>
<dbReference type="EMBL" id="RQTK01000330">
    <property type="protein sequence ID" value="RUS81569.1"/>
    <property type="molecule type" value="Genomic_DNA"/>
</dbReference>
<evidence type="ECO:0000313" key="4">
    <source>
        <dbReference type="Proteomes" id="UP000271974"/>
    </source>
</evidence>
<feature type="compositionally biased region" description="Polar residues" evidence="1">
    <location>
        <begin position="758"/>
        <end position="768"/>
    </location>
</feature>
<feature type="region of interest" description="Disordered" evidence="1">
    <location>
        <begin position="402"/>
        <end position="425"/>
    </location>
</feature>
<dbReference type="Proteomes" id="UP000271974">
    <property type="component" value="Unassembled WGS sequence"/>
</dbReference>
<keyword evidence="4" id="KW-1185">Reference proteome</keyword>
<organism evidence="3 4">
    <name type="scientific">Elysia chlorotica</name>
    <name type="common">Eastern emerald elysia</name>
    <name type="synonym">Sea slug</name>
    <dbReference type="NCBI Taxonomy" id="188477"/>
    <lineage>
        <taxon>Eukaryota</taxon>
        <taxon>Metazoa</taxon>
        <taxon>Spiralia</taxon>
        <taxon>Lophotrochozoa</taxon>
        <taxon>Mollusca</taxon>
        <taxon>Gastropoda</taxon>
        <taxon>Heterobranchia</taxon>
        <taxon>Euthyneura</taxon>
        <taxon>Panpulmonata</taxon>
        <taxon>Sacoglossa</taxon>
        <taxon>Placobranchoidea</taxon>
        <taxon>Plakobranchidae</taxon>
        <taxon>Elysia</taxon>
    </lineage>
</organism>
<feature type="region of interest" description="Disordered" evidence="1">
    <location>
        <begin position="730"/>
        <end position="774"/>
    </location>
</feature>
<reference evidence="3 4" key="1">
    <citation type="submission" date="2019-01" db="EMBL/GenBank/DDBJ databases">
        <title>A draft genome assembly of the solar-powered sea slug Elysia chlorotica.</title>
        <authorList>
            <person name="Cai H."/>
            <person name="Li Q."/>
            <person name="Fang X."/>
            <person name="Li J."/>
            <person name="Curtis N.E."/>
            <person name="Altenburger A."/>
            <person name="Shibata T."/>
            <person name="Feng M."/>
            <person name="Maeda T."/>
            <person name="Schwartz J.A."/>
            <person name="Shigenobu S."/>
            <person name="Lundholm N."/>
            <person name="Nishiyama T."/>
            <person name="Yang H."/>
            <person name="Hasebe M."/>
            <person name="Li S."/>
            <person name="Pierce S.K."/>
            <person name="Wang J."/>
        </authorList>
    </citation>
    <scope>NUCLEOTIDE SEQUENCE [LARGE SCALE GENOMIC DNA]</scope>
    <source>
        <strain evidence="3">EC2010</strain>
        <tissue evidence="3">Whole organism of an adult</tissue>
    </source>
</reference>
<name>A0A433TJ18_ELYCH</name>
<feature type="compositionally biased region" description="Basic residues" evidence="1">
    <location>
        <begin position="93"/>
        <end position="112"/>
    </location>
</feature>